<dbReference type="STRING" id="1420917.AU15_10470"/>
<evidence type="ECO:0000256" key="1">
    <source>
        <dbReference type="ARBA" id="ARBA00023015"/>
    </source>
</evidence>
<proteinExistence type="predicted"/>
<dbReference type="RefSeq" id="WP_085680100.1">
    <property type="nucleotide sequence ID" value="NZ_CP020931.1"/>
</dbReference>
<dbReference type="GO" id="GO:0003700">
    <property type="term" value="F:DNA-binding transcription factor activity"/>
    <property type="evidence" value="ECO:0007669"/>
    <property type="project" value="InterPro"/>
</dbReference>
<dbReference type="SMART" id="SM00342">
    <property type="entry name" value="HTH_ARAC"/>
    <property type="match status" value="1"/>
</dbReference>
<sequence length="259" mass="29223">MLDARLLKLPTASHHHRHEHHQIVVGVRGEADLSVDGTGSHLDTWRACLVPTEARHDYCGDLQNHVLVINLDPYMPAINSPGHSEYETLAPLFERPRTLVLDNKLQGLVQFVAGEFDRSPDNQDMQRHMGASILHCMAGRMNEGREVRQNRHAISPDTIRRYIMENIQRKITVSDLAGVACLSVSRFHEMFRNVTGITPHQFLLQTRLDQAVQFLTMTSLSVSEISYRTGFSSQSALTNALRKHKGTTPSRLRFGDKVA</sequence>
<evidence type="ECO:0000313" key="7">
    <source>
        <dbReference type="Proteomes" id="UP000193100"/>
    </source>
</evidence>
<dbReference type="PROSITE" id="PS01124">
    <property type="entry name" value="HTH_ARAC_FAMILY_2"/>
    <property type="match status" value="1"/>
</dbReference>
<dbReference type="InterPro" id="IPR018060">
    <property type="entry name" value="HTH_AraC"/>
</dbReference>
<gene>
    <name evidence="6" type="primary">exsA</name>
    <name evidence="6" type="ORF">MARSALSMR5_01641</name>
</gene>
<dbReference type="InterPro" id="IPR009057">
    <property type="entry name" value="Homeodomain-like_sf"/>
</dbReference>
<keyword evidence="1" id="KW-0805">Transcription regulation</keyword>
<evidence type="ECO:0000256" key="4">
    <source>
        <dbReference type="ARBA" id="ARBA00037345"/>
    </source>
</evidence>
<reference evidence="6 7" key="1">
    <citation type="submission" date="2017-04" db="EMBL/GenBank/DDBJ databases">
        <title>Genome Sequence of Marinobacter salarius strain SMR5 Isolated from a culture of the Diatom Skeletonema marinoi.</title>
        <authorList>
            <person name="Topel M."/>
            <person name="Pinder M.I.M."/>
            <person name="Johansson O.N."/>
            <person name="Kourtchenko O."/>
            <person name="Godhe A."/>
            <person name="Clarke A.K."/>
        </authorList>
    </citation>
    <scope>NUCLEOTIDE SEQUENCE [LARGE SCALE GENOMIC DNA]</scope>
    <source>
        <strain evidence="6 7">SMR5</strain>
    </source>
</reference>
<dbReference type="EMBL" id="CP020931">
    <property type="protein sequence ID" value="ARM83726.1"/>
    <property type="molecule type" value="Genomic_DNA"/>
</dbReference>
<dbReference type="GO" id="GO:0043565">
    <property type="term" value="F:sequence-specific DNA binding"/>
    <property type="evidence" value="ECO:0007669"/>
    <property type="project" value="InterPro"/>
</dbReference>
<dbReference type="PANTHER" id="PTHR46796">
    <property type="entry name" value="HTH-TYPE TRANSCRIPTIONAL ACTIVATOR RHAS-RELATED"/>
    <property type="match status" value="1"/>
</dbReference>
<comment type="function">
    <text evidence="4">Regulatory protein of the TOL plasmid xyl operons. XylS activates the xylXYZLTEGFJQKIH operon required for the degradation of toluene, m-xylene and p-xylene.</text>
</comment>
<dbReference type="InterPro" id="IPR050204">
    <property type="entry name" value="AraC_XylS_family_regulators"/>
</dbReference>
<keyword evidence="3" id="KW-0804">Transcription</keyword>
<evidence type="ECO:0000256" key="2">
    <source>
        <dbReference type="ARBA" id="ARBA00023125"/>
    </source>
</evidence>
<name>A0A1W6K8F3_9GAMM</name>
<dbReference type="GeneID" id="77255607"/>
<evidence type="ECO:0000313" key="6">
    <source>
        <dbReference type="EMBL" id="ARM83726.1"/>
    </source>
</evidence>
<dbReference type="Pfam" id="PF12833">
    <property type="entry name" value="HTH_18"/>
    <property type="match status" value="1"/>
</dbReference>
<dbReference type="Gene3D" id="1.10.10.60">
    <property type="entry name" value="Homeodomain-like"/>
    <property type="match status" value="2"/>
</dbReference>
<dbReference type="Proteomes" id="UP000193100">
    <property type="component" value="Chromosome"/>
</dbReference>
<protein>
    <submittedName>
        <fullName evidence="6">Exoenzyme S synthesis regulatory protein ExsA</fullName>
    </submittedName>
</protein>
<keyword evidence="2" id="KW-0238">DNA-binding</keyword>
<evidence type="ECO:0000256" key="3">
    <source>
        <dbReference type="ARBA" id="ARBA00023163"/>
    </source>
</evidence>
<organism evidence="6 7">
    <name type="scientific">Marinobacter salarius</name>
    <dbReference type="NCBI Taxonomy" id="1420917"/>
    <lineage>
        <taxon>Bacteria</taxon>
        <taxon>Pseudomonadati</taxon>
        <taxon>Pseudomonadota</taxon>
        <taxon>Gammaproteobacteria</taxon>
        <taxon>Pseudomonadales</taxon>
        <taxon>Marinobacteraceae</taxon>
        <taxon>Marinobacter</taxon>
    </lineage>
</organism>
<dbReference type="Gene3D" id="2.60.120.10">
    <property type="entry name" value="Jelly Rolls"/>
    <property type="match status" value="1"/>
</dbReference>
<dbReference type="InterPro" id="IPR014710">
    <property type="entry name" value="RmlC-like_jellyroll"/>
</dbReference>
<accession>A0A1W6K8F3</accession>
<evidence type="ECO:0000259" key="5">
    <source>
        <dbReference type="PROSITE" id="PS01124"/>
    </source>
</evidence>
<dbReference type="PANTHER" id="PTHR46796:SF10">
    <property type="entry name" value="TRANSCRIPTIONAL ACTIVATOR FEAR"/>
    <property type="match status" value="1"/>
</dbReference>
<dbReference type="AlphaFoldDB" id="A0A1W6K8F3"/>
<feature type="domain" description="HTH araC/xylS-type" evidence="5">
    <location>
        <begin position="157"/>
        <end position="255"/>
    </location>
</feature>
<dbReference type="SUPFAM" id="SSF46689">
    <property type="entry name" value="Homeodomain-like"/>
    <property type="match status" value="2"/>
</dbReference>